<sequence length="164" mass="18411">MVNGVKAFTLFDSGCMTNSILPEVAYLMLADRSYQHNYGARPRIVVGPVDTVHYLDVVDIDRYDLILGTVFCNTYGMNLDFETHTIRIKGMEVPAYTTMEEAEILANQLETRQLHMAAHLNAATVQLPPTSRGSRRVQPSLNLPNLAHRKRNLLCSQRGRGALH</sequence>
<keyword evidence="2" id="KW-1185">Reference proteome</keyword>
<evidence type="ECO:0000313" key="2">
    <source>
        <dbReference type="Proteomes" id="UP000092993"/>
    </source>
</evidence>
<protein>
    <submittedName>
        <fullName evidence="1">Uncharacterized protein</fullName>
    </submittedName>
</protein>
<dbReference type="AlphaFoldDB" id="A0A1C7MI42"/>
<gene>
    <name evidence="1" type="ORF">A0H81_03761</name>
</gene>
<dbReference type="EMBL" id="LUGG01000003">
    <property type="protein sequence ID" value="OBZ76510.1"/>
    <property type="molecule type" value="Genomic_DNA"/>
</dbReference>
<proteinExistence type="predicted"/>
<dbReference type="CDD" id="cd00303">
    <property type="entry name" value="retropepsin_like"/>
    <property type="match status" value="1"/>
</dbReference>
<dbReference type="Proteomes" id="UP000092993">
    <property type="component" value="Unassembled WGS sequence"/>
</dbReference>
<name>A0A1C7MI42_GRIFR</name>
<organism evidence="1 2">
    <name type="scientific">Grifola frondosa</name>
    <name type="common">Maitake</name>
    <name type="synonym">Polyporus frondosus</name>
    <dbReference type="NCBI Taxonomy" id="5627"/>
    <lineage>
        <taxon>Eukaryota</taxon>
        <taxon>Fungi</taxon>
        <taxon>Dikarya</taxon>
        <taxon>Basidiomycota</taxon>
        <taxon>Agaricomycotina</taxon>
        <taxon>Agaricomycetes</taxon>
        <taxon>Polyporales</taxon>
        <taxon>Grifolaceae</taxon>
        <taxon>Grifola</taxon>
    </lineage>
</organism>
<dbReference type="OrthoDB" id="3206744at2759"/>
<reference evidence="1 2" key="1">
    <citation type="submission" date="2016-03" db="EMBL/GenBank/DDBJ databases">
        <title>Whole genome sequencing of Grifola frondosa 9006-11.</title>
        <authorList>
            <person name="Min B."/>
            <person name="Park H."/>
            <person name="Kim J.-G."/>
            <person name="Cho H."/>
            <person name="Oh Y.-L."/>
            <person name="Kong W.-S."/>
            <person name="Choi I.-G."/>
        </authorList>
    </citation>
    <scope>NUCLEOTIDE SEQUENCE [LARGE SCALE GENOMIC DNA]</scope>
    <source>
        <strain evidence="1 2">9006-11</strain>
    </source>
</reference>
<dbReference type="Gene3D" id="2.40.70.10">
    <property type="entry name" value="Acid Proteases"/>
    <property type="match status" value="1"/>
</dbReference>
<accession>A0A1C7MI42</accession>
<evidence type="ECO:0000313" key="1">
    <source>
        <dbReference type="EMBL" id="OBZ76510.1"/>
    </source>
</evidence>
<feature type="non-terminal residue" evidence="1">
    <location>
        <position position="164"/>
    </location>
</feature>
<dbReference type="InterPro" id="IPR021109">
    <property type="entry name" value="Peptidase_aspartic_dom_sf"/>
</dbReference>
<comment type="caution">
    <text evidence="1">The sequence shown here is derived from an EMBL/GenBank/DDBJ whole genome shotgun (WGS) entry which is preliminary data.</text>
</comment>